<proteinExistence type="predicted"/>
<sequence>MNKLTPHPNSAQISEFLSNLRNGIWLLGIPSGLFGITDRSMATLADGYLSAMDFMQILTASLFFLSWLVLKPAQVEINTYPTDINLIPQEIHPGSAQNRMLELRKLHLISQEYLLPFSHLCQIYHLLNLKHLETVHNFSLSNLRVVSVTHFQATAVGGIIKFQTMLDSAFNALRIWRQPVVEVILALHNPHTVELNIPVYGDKRIIVMFNVEPVSDKEHRLFIDIYSNLNWPKPLLQLLLHLASCLTLFEDLPYLRKLAERNIDRLFNASIVSSHETAWLFRRFVELYGSARKSSQPIEMLESKDTVTEMA</sequence>
<organism evidence="1 2">
    <name type="scientific">Floridaenema evergladense BLCC-F167</name>
    <dbReference type="NCBI Taxonomy" id="3153639"/>
    <lineage>
        <taxon>Bacteria</taxon>
        <taxon>Bacillati</taxon>
        <taxon>Cyanobacteriota</taxon>
        <taxon>Cyanophyceae</taxon>
        <taxon>Oscillatoriophycideae</taxon>
        <taxon>Aerosakkonematales</taxon>
        <taxon>Aerosakkonemataceae</taxon>
        <taxon>Floridanema</taxon>
        <taxon>Floridanema evergladense</taxon>
    </lineage>
</organism>
<protein>
    <submittedName>
        <fullName evidence="1">Uncharacterized protein</fullName>
    </submittedName>
</protein>
<reference evidence="1 2" key="1">
    <citation type="submission" date="2024-09" db="EMBL/GenBank/DDBJ databases">
        <title>Floridaenema gen nov. (Aerosakkonemataceae, Aerosakkonematales ord. nov., Cyanobacteria) from benthic tropical and subtropical fresh waters, with the description of four new species.</title>
        <authorList>
            <person name="Moretto J.A."/>
            <person name="Berthold D.E."/>
            <person name="Lefler F.W."/>
            <person name="Huang I.-S."/>
            <person name="Laughinghouse H. IV."/>
        </authorList>
    </citation>
    <scope>NUCLEOTIDE SEQUENCE [LARGE SCALE GENOMIC DNA]</scope>
    <source>
        <strain evidence="1 2">BLCC-F167</strain>
    </source>
</reference>
<dbReference type="Proteomes" id="UP001576780">
    <property type="component" value="Unassembled WGS sequence"/>
</dbReference>
<dbReference type="EMBL" id="JBHFNT010000210">
    <property type="protein sequence ID" value="MFB2837407.1"/>
    <property type="molecule type" value="Genomic_DNA"/>
</dbReference>
<accession>A0ABV4WR86</accession>
<name>A0ABV4WR86_9CYAN</name>
<gene>
    <name evidence="1" type="ORF">ACE1CA_23010</name>
</gene>
<evidence type="ECO:0000313" key="1">
    <source>
        <dbReference type="EMBL" id="MFB2837407.1"/>
    </source>
</evidence>
<comment type="caution">
    <text evidence="1">The sequence shown here is derived from an EMBL/GenBank/DDBJ whole genome shotgun (WGS) entry which is preliminary data.</text>
</comment>
<evidence type="ECO:0000313" key="2">
    <source>
        <dbReference type="Proteomes" id="UP001576780"/>
    </source>
</evidence>
<keyword evidence="2" id="KW-1185">Reference proteome</keyword>
<dbReference type="RefSeq" id="WP_413279758.1">
    <property type="nucleotide sequence ID" value="NZ_JBHFNT010000210.1"/>
</dbReference>